<feature type="chain" id="PRO_5040473158" evidence="12">
    <location>
        <begin position="27"/>
        <end position="262"/>
    </location>
</feature>
<keyword evidence="5" id="KW-0479">Metal-binding</keyword>
<keyword evidence="3" id="KW-1003">Cell membrane</keyword>
<evidence type="ECO:0000256" key="2">
    <source>
        <dbReference type="ARBA" id="ARBA00004609"/>
    </source>
</evidence>
<dbReference type="EMBL" id="MU151098">
    <property type="protein sequence ID" value="KAF9450768.1"/>
    <property type="molecule type" value="Genomic_DNA"/>
</dbReference>
<dbReference type="Proteomes" id="UP000807342">
    <property type="component" value="Unassembled WGS sequence"/>
</dbReference>
<evidence type="ECO:0000256" key="6">
    <source>
        <dbReference type="ARBA" id="ARBA00022729"/>
    </source>
</evidence>
<keyword evidence="4" id="KW-0325">Glycoprotein</keyword>
<dbReference type="InterPro" id="IPR011330">
    <property type="entry name" value="Glyco_hydro/deAcase_b/a-brl"/>
</dbReference>
<evidence type="ECO:0000256" key="1">
    <source>
        <dbReference type="ARBA" id="ARBA00001941"/>
    </source>
</evidence>
<dbReference type="Gene3D" id="3.20.20.370">
    <property type="entry name" value="Glycoside hydrolase/deacetylase"/>
    <property type="match status" value="1"/>
</dbReference>
<keyword evidence="6 12" id="KW-0732">Signal</keyword>
<accession>A0A9P5XG39</accession>
<gene>
    <name evidence="14" type="ORF">P691DRAFT_773685</name>
</gene>
<comment type="caution">
    <text evidence="14">The sequence shown here is derived from an EMBL/GenBank/DDBJ whole genome shotgun (WGS) entry which is preliminary data.</text>
</comment>
<dbReference type="GO" id="GO:0005975">
    <property type="term" value="P:carbohydrate metabolic process"/>
    <property type="evidence" value="ECO:0007669"/>
    <property type="project" value="InterPro"/>
</dbReference>
<evidence type="ECO:0000313" key="15">
    <source>
        <dbReference type="Proteomes" id="UP000807342"/>
    </source>
</evidence>
<evidence type="ECO:0000256" key="9">
    <source>
        <dbReference type="ARBA" id="ARBA00023277"/>
    </source>
</evidence>
<feature type="domain" description="NodB homology" evidence="13">
    <location>
        <begin position="35"/>
        <end position="230"/>
    </location>
</feature>
<dbReference type="PANTHER" id="PTHR46471:SF2">
    <property type="entry name" value="CHITIN DEACETYLASE-RELATED"/>
    <property type="match status" value="1"/>
</dbReference>
<evidence type="ECO:0000256" key="11">
    <source>
        <dbReference type="ARBA" id="ARBA00023316"/>
    </source>
</evidence>
<sequence length="262" mass="28732">MAFGARATATLALLVLAFDVLTGVSAAALANVVNSCTRPNVAALTFNDGPFIDALKLLDAHGVKGTFFVDGNDLVHRKGNKCIYKGDRVTALQTAFNQGHQIASHSWSHTNLTDLDPDQVREEMVKAHDAIQDITGASTAYIRPPFYQYDDQVREVAAAVNHTIVLRDFDSRHLADVTVQGQMDHYHQVISQNPKPSNILVLQHDLKKSPVHQVVKYAIQQLQGAGYELVTLAECLGERPYHRVGEPRHTTLNSTACKKGSL</sequence>
<evidence type="ECO:0000256" key="7">
    <source>
        <dbReference type="ARBA" id="ARBA00022801"/>
    </source>
</evidence>
<dbReference type="GO" id="GO:0005886">
    <property type="term" value="C:plasma membrane"/>
    <property type="evidence" value="ECO:0007669"/>
    <property type="project" value="UniProtKB-SubCell"/>
</dbReference>
<keyword evidence="15" id="KW-1185">Reference proteome</keyword>
<evidence type="ECO:0000256" key="10">
    <source>
        <dbReference type="ARBA" id="ARBA00023288"/>
    </source>
</evidence>
<dbReference type="GO" id="GO:0098552">
    <property type="term" value="C:side of membrane"/>
    <property type="evidence" value="ECO:0007669"/>
    <property type="project" value="UniProtKB-KW"/>
</dbReference>
<comment type="cofactor">
    <cofactor evidence="1">
        <name>Co(2+)</name>
        <dbReference type="ChEBI" id="CHEBI:48828"/>
    </cofactor>
</comment>
<dbReference type="OrthoDB" id="2125469at2759"/>
<name>A0A9P5XG39_9AGAR</name>
<evidence type="ECO:0000256" key="5">
    <source>
        <dbReference type="ARBA" id="ARBA00022723"/>
    </source>
</evidence>
<dbReference type="InterPro" id="IPR002509">
    <property type="entry name" value="NODB_dom"/>
</dbReference>
<keyword evidence="7" id="KW-0378">Hydrolase</keyword>
<dbReference type="PROSITE" id="PS51677">
    <property type="entry name" value="NODB"/>
    <property type="match status" value="1"/>
</dbReference>
<keyword evidence="10" id="KW-0449">Lipoprotein</keyword>
<dbReference type="AlphaFoldDB" id="A0A9P5XG39"/>
<evidence type="ECO:0000259" key="13">
    <source>
        <dbReference type="PROSITE" id="PS51677"/>
    </source>
</evidence>
<evidence type="ECO:0000256" key="8">
    <source>
        <dbReference type="ARBA" id="ARBA00023136"/>
    </source>
</evidence>
<proteinExistence type="predicted"/>
<dbReference type="Pfam" id="PF01522">
    <property type="entry name" value="Polysacc_deac_1"/>
    <property type="match status" value="1"/>
</dbReference>
<dbReference type="GO" id="GO:0046872">
    <property type="term" value="F:metal ion binding"/>
    <property type="evidence" value="ECO:0007669"/>
    <property type="project" value="UniProtKB-KW"/>
</dbReference>
<reference evidence="14" key="1">
    <citation type="submission" date="2020-11" db="EMBL/GenBank/DDBJ databases">
        <authorList>
            <consortium name="DOE Joint Genome Institute"/>
            <person name="Ahrendt S."/>
            <person name="Riley R."/>
            <person name="Andreopoulos W."/>
            <person name="Labutti K."/>
            <person name="Pangilinan J."/>
            <person name="Ruiz-Duenas F.J."/>
            <person name="Barrasa J.M."/>
            <person name="Sanchez-Garcia M."/>
            <person name="Camarero S."/>
            <person name="Miyauchi S."/>
            <person name="Serrano A."/>
            <person name="Linde D."/>
            <person name="Babiker R."/>
            <person name="Drula E."/>
            <person name="Ayuso-Fernandez I."/>
            <person name="Pacheco R."/>
            <person name="Padilla G."/>
            <person name="Ferreira P."/>
            <person name="Barriuso J."/>
            <person name="Kellner H."/>
            <person name="Castanera R."/>
            <person name="Alfaro M."/>
            <person name="Ramirez L."/>
            <person name="Pisabarro A.G."/>
            <person name="Kuo A."/>
            <person name="Tritt A."/>
            <person name="Lipzen A."/>
            <person name="He G."/>
            <person name="Yan M."/>
            <person name="Ng V."/>
            <person name="Cullen D."/>
            <person name="Martin F."/>
            <person name="Rosso M.-N."/>
            <person name="Henrissat B."/>
            <person name="Hibbett D."/>
            <person name="Martinez A.T."/>
            <person name="Grigoriev I.V."/>
        </authorList>
    </citation>
    <scope>NUCLEOTIDE SEQUENCE</scope>
    <source>
        <strain evidence="14">MF-IS2</strain>
    </source>
</reference>
<evidence type="ECO:0000313" key="14">
    <source>
        <dbReference type="EMBL" id="KAF9450768.1"/>
    </source>
</evidence>
<dbReference type="PANTHER" id="PTHR46471">
    <property type="entry name" value="CHITIN DEACETYLASE"/>
    <property type="match status" value="1"/>
</dbReference>
<protein>
    <submittedName>
        <fullName evidence="14">Carbohydrate esterase family 4 protein</fullName>
    </submittedName>
</protein>
<dbReference type="GO" id="GO:0071555">
    <property type="term" value="P:cell wall organization"/>
    <property type="evidence" value="ECO:0007669"/>
    <property type="project" value="UniProtKB-KW"/>
</dbReference>
<keyword evidence="4" id="KW-0336">GPI-anchor</keyword>
<keyword evidence="11" id="KW-0961">Cell wall biogenesis/degradation</keyword>
<evidence type="ECO:0000256" key="3">
    <source>
        <dbReference type="ARBA" id="ARBA00022475"/>
    </source>
</evidence>
<comment type="subcellular location">
    <subcellularLocation>
        <location evidence="2">Cell membrane</location>
        <topology evidence="2">Lipid-anchor</topology>
        <topology evidence="2">GPI-anchor</topology>
    </subcellularLocation>
</comment>
<keyword evidence="8" id="KW-0472">Membrane</keyword>
<keyword evidence="9" id="KW-0119">Carbohydrate metabolism</keyword>
<feature type="signal peptide" evidence="12">
    <location>
        <begin position="1"/>
        <end position="26"/>
    </location>
</feature>
<organism evidence="14 15">
    <name type="scientific">Macrolepiota fuliginosa MF-IS2</name>
    <dbReference type="NCBI Taxonomy" id="1400762"/>
    <lineage>
        <taxon>Eukaryota</taxon>
        <taxon>Fungi</taxon>
        <taxon>Dikarya</taxon>
        <taxon>Basidiomycota</taxon>
        <taxon>Agaricomycotina</taxon>
        <taxon>Agaricomycetes</taxon>
        <taxon>Agaricomycetidae</taxon>
        <taxon>Agaricales</taxon>
        <taxon>Agaricineae</taxon>
        <taxon>Agaricaceae</taxon>
        <taxon>Macrolepiota</taxon>
    </lineage>
</organism>
<dbReference type="GO" id="GO:0016810">
    <property type="term" value="F:hydrolase activity, acting on carbon-nitrogen (but not peptide) bonds"/>
    <property type="evidence" value="ECO:0007669"/>
    <property type="project" value="InterPro"/>
</dbReference>
<dbReference type="SUPFAM" id="SSF88713">
    <property type="entry name" value="Glycoside hydrolase/deacetylase"/>
    <property type="match status" value="1"/>
</dbReference>
<evidence type="ECO:0000256" key="12">
    <source>
        <dbReference type="SAM" id="SignalP"/>
    </source>
</evidence>
<evidence type="ECO:0000256" key="4">
    <source>
        <dbReference type="ARBA" id="ARBA00022622"/>
    </source>
</evidence>